<accession>A0A8B8K0K1</accession>
<organism evidence="6 7">
    <name type="scientific">Abrus precatorius</name>
    <name type="common">Indian licorice</name>
    <name type="synonym">Glycine abrus</name>
    <dbReference type="NCBI Taxonomy" id="3816"/>
    <lineage>
        <taxon>Eukaryota</taxon>
        <taxon>Viridiplantae</taxon>
        <taxon>Streptophyta</taxon>
        <taxon>Embryophyta</taxon>
        <taxon>Tracheophyta</taxon>
        <taxon>Spermatophyta</taxon>
        <taxon>Magnoliopsida</taxon>
        <taxon>eudicotyledons</taxon>
        <taxon>Gunneridae</taxon>
        <taxon>Pentapetalae</taxon>
        <taxon>rosids</taxon>
        <taxon>fabids</taxon>
        <taxon>Fabales</taxon>
        <taxon>Fabaceae</taxon>
        <taxon>Papilionoideae</taxon>
        <taxon>50 kb inversion clade</taxon>
        <taxon>NPAAA clade</taxon>
        <taxon>indigoferoid/millettioid clade</taxon>
        <taxon>Abreae</taxon>
        <taxon>Abrus</taxon>
    </lineage>
</organism>
<proteinExistence type="predicted"/>
<dbReference type="Proteomes" id="UP000694853">
    <property type="component" value="Unplaced"/>
</dbReference>
<dbReference type="InterPro" id="IPR001487">
    <property type="entry name" value="Bromodomain"/>
</dbReference>
<feature type="coiled-coil region" evidence="3">
    <location>
        <begin position="219"/>
        <end position="246"/>
    </location>
</feature>
<keyword evidence="3" id="KW-0175">Coiled coil</keyword>
<dbReference type="SMART" id="SM00297">
    <property type="entry name" value="BROMO"/>
    <property type="match status" value="1"/>
</dbReference>
<reference evidence="6" key="1">
    <citation type="journal article" date="2019" name="Toxins">
        <title>Detection of Abrin-Like and Prepropulchellin-Like Toxin Genes and Transcripts Using Whole Genome Sequencing and Full-Length Transcript Sequencing of Abrus precatorius.</title>
        <authorList>
            <person name="Hovde B.T."/>
            <person name="Daligault H.E."/>
            <person name="Hanschen E.R."/>
            <person name="Kunde Y.A."/>
            <person name="Johnson M.B."/>
            <person name="Starkenburg S.R."/>
            <person name="Johnson S.L."/>
        </authorList>
    </citation>
    <scope>NUCLEOTIDE SEQUENCE [LARGE SCALE GENOMIC DNA]</scope>
</reference>
<gene>
    <name evidence="7" type="primary">LOC113850842</name>
</gene>
<keyword evidence="1 2" id="KW-0103">Bromodomain</keyword>
<keyword evidence="6" id="KW-1185">Reference proteome</keyword>
<dbReference type="KEGG" id="aprc:113850842"/>
<evidence type="ECO:0000313" key="6">
    <source>
        <dbReference type="Proteomes" id="UP000694853"/>
    </source>
</evidence>
<evidence type="ECO:0000313" key="7">
    <source>
        <dbReference type="RefSeq" id="XP_027337171.1"/>
    </source>
</evidence>
<evidence type="ECO:0000259" key="5">
    <source>
        <dbReference type="PROSITE" id="PS50014"/>
    </source>
</evidence>
<feature type="region of interest" description="Disordered" evidence="4">
    <location>
        <begin position="440"/>
        <end position="459"/>
    </location>
</feature>
<protein>
    <submittedName>
        <fullName evidence="7">Bromodomain-containing protein DDB_G0270170-like</fullName>
    </submittedName>
</protein>
<feature type="compositionally biased region" description="Basic and acidic residues" evidence="4">
    <location>
        <begin position="95"/>
        <end position="110"/>
    </location>
</feature>
<sequence>MRRLRWVQSLSLSFTFTVTFTFHGIGFVVCDRKLQKAEGQRRSPRISALEAEAEAHSLSMSRHLDNSEGPAFRTRGRKNTKLMPLQQPNKGVKHSSREDIQKKSADDRPSKLPSSTFLPEKRILQLVLDTLQRRDTYEIFAEPVDPNEVEDYYSIIKEPMDFGTMRAKLHEGMYTSLEQFEVTAFILFYLYHDVFLIFDNAMHFNSSGTIYFRQARVINELAKKVFDLLKNNIEKFELEFSETRRKVGRRNPGDFRDSIDMNSCEIDTGVPSKTVPCSSRGTSNRKSIRANHGCPDIAKHVDARDVEIPSGTKDSSRCRSFEVDRRCTYRPLSLDEDKSIFSTVYGKLKLLEQVNQQDIGYKDSLMLFVKDLGTTAKNIAKRKLLGCEIRTASTSVPCTPNTSNYTVTASALMSQYPLNRFPDYPNEMRSPMEKIASRREGVEGTLNTERESRCNPLEGNTQGSHGWPLGCDREFPNQSFCFDSHCSRACAEDFKETGKKMLLDKSKFVNQEQLTVSIQENSQTNLLESKMESKCKFQPRPWAMESSNVSCFAQDRSQMHQSSSKCVLGDRLAQCPTKEFSWSSESMKILKSDQCVPLASSFVFNLPYLRTRLDQINSSEQYGFLQP</sequence>
<dbReference type="SUPFAM" id="SSF47370">
    <property type="entry name" value="Bromodomain"/>
    <property type="match status" value="1"/>
</dbReference>
<feature type="compositionally biased region" description="Basic and acidic residues" evidence="4">
    <location>
        <begin position="440"/>
        <end position="453"/>
    </location>
</feature>
<dbReference type="RefSeq" id="XP_027337171.1">
    <property type="nucleotide sequence ID" value="XM_027481370.1"/>
</dbReference>
<dbReference type="GeneID" id="113850842"/>
<feature type="domain" description="Bromo" evidence="5">
    <location>
        <begin position="132"/>
        <end position="212"/>
    </location>
</feature>
<reference evidence="7" key="2">
    <citation type="submission" date="2025-08" db="UniProtKB">
        <authorList>
            <consortium name="RefSeq"/>
        </authorList>
    </citation>
    <scope>IDENTIFICATION</scope>
    <source>
        <tissue evidence="7">Young leaves</tissue>
    </source>
</reference>
<name>A0A8B8K0K1_ABRPR</name>
<dbReference type="Gene3D" id="1.20.920.10">
    <property type="entry name" value="Bromodomain-like"/>
    <property type="match status" value="1"/>
</dbReference>
<dbReference type="PANTHER" id="PTHR22881:SF26">
    <property type="entry name" value="BROMODOMAIN CONTAINING PROTEIN, EXPRESSED"/>
    <property type="match status" value="1"/>
</dbReference>
<dbReference type="CDD" id="cd04369">
    <property type="entry name" value="Bromodomain"/>
    <property type="match status" value="1"/>
</dbReference>
<dbReference type="PRINTS" id="PR00503">
    <property type="entry name" value="BROMODOMAIN"/>
</dbReference>
<feature type="region of interest" description="Disordered" evidence="4">
    <location>
        <begin position="57"/>
        <end position="115"/>
    </location>
</feature>
<evidence type="ECO:0000256" key="4">
    <source>
        <dbReference type="SAM" id="MobiDB-lite"/>
    </source>
</evidence>
<dbReference type="Pfam" id="PF00439">
    <property type="entry name" value="Bromodomain"/>
    <property type="match status" value="1"/>
</dbReference>
<dbReference type="InterPro" id="IPR051831">
    <property type="entry name" value="Bromodomain_contain_prot"/>
</dbReference>
<evidence type="ECO:0000256" key="2">
    <source>
        <dbReference type="PROSITE-ProRule" id="PRU00035"/>
    </source>
</evidence>
<evidence type="ECO:0000256" key="1">
    <source>
        <dbReference type="ARBA" id="ARBA00023117"/>
    </source>
</evidence>
<dbReference type="PROSITE" id="PS50014">
    <property type="entry name" value="BROMODOMAIN_2"/>
    <property type="match status" value="1"/>
</dbReference>
<dbReference type="AlphaFoldDB" id="A0A8B8K0K1"/>
<evidence type="ECO:0000256" key="3">
    <source>
        <dbReference type="SAM" id="Coils"/>
    </source>
</evidence>
<dbReference type="InterPro" id="IPR036427">
    <property type="entry name" value="Bromodomain-like_sf"/>
</dbReference>
<dbReference type="PANTHER" id="PTHR22881">
    <property type="entry name" value="BROMODOMAIN CONTAINING PROTEIN"/>
    <property type="match status" value="1"/>
</dbReference>
<dbReference type="OrthoDB" id="21449at2759"/>